<reference evidence="1 2" key="1">
    <citation type="journal article" date="2019" name="Microbiol. Resour. Announc.">
        <title>Draft Genome Sequence of the Most Traditional epsilon-Poly-l-Lysine Producer, Streptomyces albulus NBRC14147.</title>
        <authorList>
            <person name="Yamanaka K."/>
            <person name="Hamano Y."/>
        </authorList>
    </citation>
    <scope>NUCLEOTIDE SEQUENCE [LARGE SCALE GENOMIC DNA]</scope>
    <source>
        <strain evidence="1 2">NBRC 14147</strain>
    </source>
</reference>
<comment type="caution">
    <text evidence="1">The sequence shown here is derived from an EMBL/GenBank/DDBJ whole genome shotgun (WGS) entry which is preliminary data.</text>
</comment>
<gene>
    <name evidence="1" type="ORF">SALB_00812</name>
</gene>
<dbReference type="Gene3D" id="3.10.180.10">
    <property type="entry name" value="2,3-Dihydroxybiphenyl 1,2-Dioxygenase, domain 1"/>
    <property type="match status" value="1"/>
</dbReference>
<dbReference type="eggNOG" id="COG0346">
    <property type="taxonomic scope" value="Bacteria"/>
</dbReference>
<protein>
    <submittedName>
        <fullName evidence="1">Uncharacterized protein</fullName>
    </submittedName>
</protein>
<name>A0A059VY74_STRNR</name>
<dbReference type="RefSeq" id="WP_020931292.1">
    <property type="nucleotide sequence ID" value="NZ_BHXC01000006.1"/>
</dbReference>
<dbReference type="PANTHER" id="PTHR35908">
    <property type="entry name" value="HYPOTHETICAL FUSION PROTEIN"/>
    <property type="match status" value="1"/>
</dbReference>
<dbReference type="EMBL" id="BHXC01000006">
    <property type="protein sequence ID" value="GCB88143.1"/>
    <property type="molecule type" value="Genomic_DNA"/>
</dbReference>
<dbReference type="PANTHER" id="PTHR35908:SF1">
    <property type="entry name" value="CONSERVED PROTEIN"/>
    <property type="match status" value="1"/>
</dbReference>
<dbReference type="STRING" id="68570.DC74_14"/>
<dbReference type="Pfam" id="PF18029">
    <property type="entry name" value="Glyoxalase_6"/>
    <property type="match status" value="1"/>
</dbReference>
<dbReference type="CDD" id="cd06587">
    <property type="entry name" value="VOC"/>
    <property type="match status" value="1"/>
</dbReference>
<proteinExistence type="predicted"/>
<dbReference type="AlphaFoldDB" id="A0A059VY74"/>
<accession>A0A059VY74</accession>
<dbReference type="PROSITE" id="PS51819">
    <property type="entry name" value="VOC"/>
    <property type="match status" value="1"/>
</dbReference>
<evidence type="ECO:0000313" key="1">
    <source>
        <dbReference type="EMBL" id="GCB88143.1"/>
    </source>
</evidence>
<sequence>MPHHTTPTPLSGTLMCQAMWARDGRQLADFYATALGTTVSQTFPDDEGNDIAFAFHLNATMHLFYTSPSFTAPDWPAQDLPFHLDLAFDDVHTAEQRLVEMGATKPDHQPGGTHWTVLLDPSGQPFCIHSTH</sequence>
<dbReference type="SUPFAM" id="SSF54593">
    <property type="entry name" value="Glyoxalase/Bleomycin resistance protein/Dihydroxybiphenyl dioxygenase"/>
    <property type="match status" value="1"/>
</dbReference>
<dbReference type="InterPro" id="IPR041581">
    <property type="entry name" value="Glyoxalase_6"/>
</dbReference>
<evidence type="ECO:0000313" key="2">
    <source>
        <dbReference type="Proteomes" id="UP000288351"/>
    </source>
</evidence>
<dbReference type="Proteomes" id="UP000288351">
    <property type="component" value="Unassembled WGS sequence"/>
</dbReference>
<dbReference type="InterPro" id="IPR037523">
    <property type="entry name" value="VOC_core"/>
</dbReference>
<organism evidence="1 2">
    <name type="scientific">Streptomyces noursei</name>
    <name type="common">Streptomyces albulus</name>
    <dbReference type="NCBI Taxonomy" id="1971"/>
    <lineage>
        <taxon>Bacteria</taxon>
        <taxon>Bacillati</taxon>
        <taxon>Actinomycetota</taxon>
        <taxon>Actinomycetes</taxon>
        <taxon>Kitasatosporales</taxon>
        <taxon>Streptomycetaceae</taxon>
        <taxon>Streptomyces</taxon>
    </lineage>
</organism>
<dbReference type="InterPro" id="IPR029068">
    <property type="entry name" value="Glyas_Bleomycin-R_OHBP_Dase"/>
</dbReference>